<dbReference type="InterPro" id="IPR041628">
    <property type="entry name" value="ChlI/MoxR_AAA_lid"/>
</dbReference>
<reference evidence="5" key="1">
    <citation type="journal article" date="2019" name="Int. J. Syst. Evol. Microbiol.">
        <title>The Global Catalogue of Microorganisms (GCM) 10K type strain sequencing project: providing services to taxonomists for standard genome sequencing and annotation.</title>
        <authorList>
            <consortium name="The Broad Institute Genomics Platform"/>
            <consortium name="The Broad Institute Genome Sequencing Center for Infectious Disease"/>
            <person name="Wu L."/>
            <person name="Ma J."/>
        </authorList>
    </citation>
    <scope>NUCLEOTIDE SEQUENCE [LARGE SCALE GENOMIC DNA]</scope>
    <source>
        <strain evidence="5">JCM 17591</strain>
    </source>
</reference>
<gene>
    <name evidence="4" type="ORF">GCM10022287_01660</name>
</gene>
<evidence type="ECO:0000259" key="2">
    <source>
        <dbReference type="Pfam" id="PF07726"/>
    </source>
</evidence>
<accession>A0ABP7ZQ72</accession>
<evidence type="ECO:0000313" key="4">
    <source>
        <dbReference type="EMBL" id="GAA4167704.1"/>
    </source>
</evidence>
<keyword evidence="5" id="KW-1185">Reference proteome</keyword>
<dbReference type="Gene3D" id="1.10.8.80">
    <property type="entry name" value="Magnesium chelatase subunit I, C-Terminal domain"/>
    <property type="match status" value="1"/>
</dbReference>
<dbReference type="PANTHER" id="PTHR42759:SF1">
    <property type="entry name" value="MAGNESIUM-CHELATASE SUBUNIT CHLD"/>
    <property type="match status" value="1"/>
</dbReference>
<proteinExistence type="predicted"/>
<evidence type="ECO:0008006" key="6">
    <source>
        <dbReference type="Google" id="ProtNLM"/>
    </source>
</evidence>
<evidence type="ECO:0000256" key="1">
    <source>
        <dbReference type="SAM" id="MobiDB-lite"/>
    </source>
</evidence>
<name>A0ABP7ZQ72_9MICO</name>
<dbReference type="Proteomes" id="UP001501079">
    <property type="component" value="Unassembled WGS sequence"/>
</dbReference>
<dbReference type="Gene3D" id="3.40.50.300">
    <property type="entry name" value="P-loop containing nucleotide triphosphate hydrolases"/>
    <property type="match status" value="1"/>
</dbReference>
<feature type="domain" description="ATPase AAA-3" evidence="2">
    <location>
        <begin position="114"/>
        <end position="255"/>
    </location>
</feature>
<feature type="compositionally biased region" description="Basic and acidic residues" evidence="1">
    <location>
        <begin position="1"/>
        <end position="11"/>
    </location>
</feature>
<feature type="region of interest" description="Disordered" evidence="1">
    <location>
        <begin position="1"/>
        <end position="25"/>
    </location>
</feature>
<dbReference type="InterPro" id="IPR011703">
    <property type="entry name" value="ATPase_AAA-3"/>
</dbReference>
<dbReference type="InterPro" id="IPR027417">
    <property type="entry name" value="P-loop_NTPase"/>
</dbReference>
<organism evidence="4 5">
    <name type="scientific">Gryllotalpicola koreensis</name>
    <dbReference type="NCBI Taxonomy" id="993086"/>
    <lineage>
        <taxon>Bacteria</taxon>
        <taxon>Bacillati</taxon>
        <taxon>Actinomycetota</taxon>
        <taxon>Actinomycetes</taxon>
        <taxon>Micrococcales</taxon>
        <taxon>Microbacteriaceae</taxon>
        <taxon>Gryllotalpicola</taxon>
    </lineage>
</organism>
<dbReference type="InterPro" id="IPR050764">
    <property type="entry name" value="CbbQ/NirQ/NorQ/GpvN"/>
</dbReference>
<sequence length="528" mass="57738">MTDYENPERWRRTSAAPTNPADPAAGAAPQYTADDLFAAAAPVETSLDEKLRQAYFWLVNRAVISPYYDVEFGLDRAIRFTLGDAGAELVLPAEQSYSSNVLLPLLTFAVGGRCLLVGGPGRGKTTLAVLMGVLAGSSAEQVRREVQQGQPQLTVSDLVGMPLPRDLVTAGSLAEITIAWRSWLTSPVKIIDEFNRIPTKTQSALLTMVAEGYVESHDQLHRTTPEGGVDSWYFTANDDAGGGTFPVIQALLDRMDVTVPALGFNSRFFDELVTRVEAGERPEDHVPAELVFDAAQRTAMRAAIRAVPVPPAVRRRLEHFIGQFEFAQHGGRRFEYRTKDEVATAGGSVAEVIGANTGADLEVDPGAQTLNSVSPRALQTLILFAKASAWFRGRPAVELEDVRAMLPFVLRGKLRPNLEHPHFESGDGRELATDPLSWLAELFDAALLEYTAQDRDADDPTGRLLAEFAGGLDGLAALEVSRRLTAIEGRIAQIAETGKLYGRDFDELVALKYLHQRYSNYRRWLGGS</sequence>
<dbReference type="EMBL" id="BAABBW010000001">
    <property type="protein sequence ID" value="GAA4167704.1"/>
    <property type="molecule type" value="Genomic_DNA"/>
</dbReference>
<comment type="caution">
    <text evidence="4">The sequence shown here is derived from an EMBL/GenBank/DDBJ whole genome shotgun (WGS) entry which is preliminary data.</text>
</comment>
<evidence type="ECO:0000259" key="3">
    <source>
        <dbReference type="Pfam" id="PF17863"/>
    </source>
</evidence>
<dbReference type="Pfam" id="PF07726">
    <property type="entry name" value="AAA_3"/>
    <property type="match status" value="1"/>
</dbReference>
<feature type="domain" description="ChlI/MoxR AAA lid" evidence="3">
    <location>
        <begin position="373"/>
        <end position="425"/>
    </location>
</feature>
<evidence type="ECO:0000313" key="5">
    <source>
        <dbReference type="Proteomes" id="UP001501079"/>
    </source>
</evidence>
<dbReference type="Pfam" id="PF17863">
    <property type="entry name" value="AAA_lid_2"/>
    <property type="match status" value="1"/>
</dbReference>
<dbReference type="PANTHER" id="PTHR42759">
    <property type="entry name" value="MOXR FAMILY PROTEIN"/>
    <property type="match status" value="1"/>
</dbReference>
<protein>
    <recommendedName>
        <fullName evidence="6">ATPase</fullName>
    </recommendedName>
</protein>
<dbReference type="SUPFAM" id="SSF52540">
    <property type="entry name" value="P-loop containing nucleoside triphosphate hydrolases"/>
    <property type="match status" value="1"/>
</dbReference>